<proteinExistence type="predicted"/>
<protein>
    <submittedName>
        <fullName evidence="1">Uncharacterized protein</fullName>
    </submittedName>
</protein>
<reference evidence="1" key="1">
    <citation type="submission" date="2022-08" db="EMBL/GenBank/DDBJ databases">
        <title>Genome Sequence of Fusarium decemcellulare.</title>
        <authorList>
            <person name="Buettner E."/>
        </authorList>
    </citation>
    <scope>NUCLEOTIDE SEQUENCE</scope>
    <source>
        <strain evidence="1">Babe19</strain>
    </source>
</reference>
<dbReference type="EMBL" id="JANRMS010002840">
    <property type="protein sequence ID" value="KAJ3520693.1"/>
    <property type="molecule type" value="Genomic_DNA"/>
</dbReference>
<accession>A0ACC1RL05</accession>
<evidence type="ECO:0000313" key="1">
    <source>
        <dbReference type="EMBL" id="KAJ3520693.1"/>
    </source>
</evidence>
<organism evidence="1 2">
    <name type="scientific">Fusarium decemcellulare</name>
    <dbReference type="NCBI Taxonomy" id="57161"/>
    <lineage>
        <taxon>Eukaryota</taxon>
        <taxon>Fungi</taxon>
        <taxon>Dikarya</taxon>
        <taxon>Ascomycota</taxon>
        <taxon>Pezizomycotina</taxon>
        <taxon>Sordariomycetes</taxon>
        <taxon>Hypocreomycetidae</taxon>
        <taxon>Hypocreales</taxon>
        <taxon>Nectriaceae</taxon>
        <taxon>Fusarium</taxon>
        <taxon>Fusarium decemcellulare species complex</taxon>
    </lineage>
</organism>
<evidence type="ECO:0000313" key="2">
    <source>
        <dbReference type="Proteomes" id="UP001148629"/>
    </source>
</evidence>
<dbReference type="Proteomes" id="UP001148629">
    <property type="component" value="Unassembled WGS sequence"/>
</dbReference>
<keyword evidence="2" id="KW-1185">Reference proteome</keyword>
<name>A0ACC1RL05_9HYPO</name>
<gene>
    <name evidence="1" type="ORF">NM208_g13608</name>
</gene>
<sequence length="121" mass="13344">MDVDEEKKTDEAKDKKEGQEKDAATPTDTKKKPEKEKVGYEIENITRVLPGQLKYIGFNTGRYVPVKKPTGGPLLLHDTQPEEEKSLLEEKLKKVTTERAPVAGQQTGRGGRSGGQRPVAA</sequence>
<comment type="caution">
    <text evidence="1">The sequence shown here is derived from an EMBL/GenBank/DDBJ whole genome shotgun (WGS) entry which is preliminary data.</text>
</comment>